<dbReference type="Pfam" id="PF04672">
    <property type="entry name" value="Methyltransf_19"/>
    <property type="match status" value="1"/>
</dbReference>
<dbReference type="PIRSF" id="PIRSF017393">
    <property type="entry name" value="MTase_SAV2177"/>
    <property type="match status" value="1"/>
</dbReference>
<dbReference type="OrthoDB" id="4134439at2"/>
<name>A0A1H3LBY1_9PSEU</name>
<organism evidence="1 2">
    <name type="scientific">Amycolatopsis xylanica</name>
    <dbReference type="NCBI Taxonomy" id="589385"/>
    <lineage>
        <taxon>Bacteria</taxon>
        <taxon>Bacillati</taxon>
        <taxon>Actinomycetota</taxon>
        <taxon>Actinomycetes</taxon>
        <taxon>Pseudonocardiales</taxon>
        <taxon>Pseudonocardiaceae</taxon>
        <taxon>Amycolatopsis</taxon>
    </lineage>
</organism>
<dbReference type="InterPro" id="IPR006764">
    <property type="entry name" value="SAM_dep_MeTrfase_SAV2177_type"/>
</dbReference>
<dbReference type="STRING" id="589385.SAMN05421504_106154"/>
<dbReference type="Gene3D" id="3.40.50.150">
    <property type="entry name" value="Vaccinia Virus protein VP39"/>
    <property type="match status" value="1"/>
</dbReference>
<dbReference type="RefSeq" id="WP_091293533.1">
    <property type="nucleotide sequence ID" value="NZ_FNON01000006.1"/>
</dbReference>
<dbReference type="AlphaFoldDB" id="A0A1H3LBY1"/>
<protein>
    <submittedName>
        <fullName evidence="1">S-adenosyl methyltransferase</fullName>
    </submittedName>
</protein>
<sequence>MSDHRDTAPKTPEGVDTTKPSAARVYDWYLGGTQNWAVDREFGRRVEQLWPLIKPISRQNRAFMGRVVRAALDAGIRQFVDLGSGVPTVGNVHEIVGDRLPGGGAKVVYVDYEPVAVAHSTLILEQDEATEWAGIAQQDIRKPNQVFGDPTVRRLINWDEPVCVLMITVMHFVGPDDDPEGLIAQYRDKLAPGSWIGLTHAACKDSAPPDRAAEVRRFVDAYKDTSNPAWMRTDEEILPWFGGWPLLEPGMTSLPDWRPVAEPNAIEAQTRHFAWCAVAEKPRSS</sequence>
<evidence type="ECO:0000313" key="1">
    <source>
        <dbReference type="EMBL" id="SDY62087.1"/>
    </source>
</evidence>
<dbReference type="SUPFAM" id="SSF53335">
    <property type="entry name" value="S-adenosyl-L-methionine-dependent methyltransferases"/>
    <property type="match status" value="1"/>
</dbReference>
<dbReference type="InterPro" id="IPR029063">
    <property type="entry name" value="SAM-dependent_MTases_sf"/>
</dbReference>
<keyword evidence="1" id="KW-0489">Methyltransferase</keyword>
<keyword evidence="2" id="KW-1185">Reference proteome</keyword>
<dbReference type="EMBL" id="FNON01000006">
    <property type="protein sequence ID" value="SDY62087.1"/>
    <property type="molecule type" value="Genomic_DNA"/>
</dbReference>
<keyword evidence="1" id="KW-0808">Transferase</keyword>
<dbReference type="GO" id="GO:0008168">
    <property type="term" value="F:methyltransferase activity"/>
    <property type="evidence" value="ECO:0007669"/>
    <property type="project" value="UniProtKB-KW"/>
</dbReference>
<reference evidence="1 2" key="1">
    <citation type="submission" date="2016-10" db="EMBL/GenBank/DDBJ databases">
        <authorList>
            <person name="de Groot N.N."/>
        </authorList>
    </citation>
    <scope>NUCLEOTIDE SEQUENCE [LARGE SCALE GENOMIC DNA]</scope>
    <source>
        <strain evidence="1 2">CPCC 202699</strain>
    </source>
</reference>
<evidence type="ECO:0000313" key="2">
    <source>
        <dbReference type="Proteomes" id="UP000199515"/>
    </source>
</evidence>
<accession>A0A1H3LBY1</accession>
<gene>
    <name evidence="1" type="ORF">SAMN05421504_106154</name>
</gene>
<proteinExistence type="predicted"/>
<dbReference type="GO" id="GO:0032259">
    <property type="term" value="P:methylation"/>
    <property type="evidence" value="ECO:0007669"/>
    <property type="project" value="UniProtKB-KW"/>
</dbReference>
<dbReference type="Proteomes" id="UP000199515">
    <property type="component" value="Unassembled WGS sequence"/>
</dbReference>